<dbReference type="InterPro" id="IPR011009">
    <property type="entry name" value="Kinase-like_dom_sf"/>
</dbReference>
<dbReference type="Gene3D" id="3.40.50.2300">
    <property type="match status" value="1"/>
</dbReference>
<organism evidence="1 2">
    <name type="scientific">Streptomyces fagopyri</name>
    <dbReference type="NCBI Taxonomy" id="2662397"/>
    <lineage>
        <taxon>Bacteria</taxon>
        <taxon>Bacillati</taxon>
        <taxon>Actinomycetota</taxon>
        <taxon>Actinomycetes</taxon>
        <taxon>Kitasatosporales</taxon>
        <taxon>Streptomycetaceae</taxon>
        <taxon>Streptomyces</taxon>
    </lineage>
</organism>
<evidence type="ECO:0000313" key="1">
    <source>
        <dbReference type="EMBL" id="QFZ72516.1"/>
    </source>
</evidence>
<reference evidence="1 2" key="1">
    <citation type="submission" date="2019-10" db="EMBL/GenBank/DDBJ databases">
        <title>A novel species.</title>
        <authorList>
            <person name="Gao J."/>
        </authorList>
    </citation>
    <scope>NUCLEOTIDE SEQUENCE [LARGE SCALE GENOMIC DNA]</scope>
    <source>
        <strain evidence="1 2">QMT-28</strain>
    </source>
</reference>
<dbReference type="InterPro" id="IPR011006">
    <property type="entry name" value="CheY-like_superfamily"/>
</dbReference>
<keyword evidence="2" id="KW-1185">Reference proteome</keyword>
<sequence>MQEIKGLIIDDEERNQRRSKARLEAHFAKIGWDVQWDSTTEPDRGQELIRDADRPYDVVLVDLLFAREDLPDLPEPRGLELIAEAKERSPRTYIIAVSSGDDTRPDLFDQARRSGAHHVFRRYEFTQGSLDNSPAAVVRAVREHLLNNGTVRPIQVEADADDPAVQSIVDEVGAPTLSQLYSRVLEAEGAETATMRVAHLAPGASGAVVCSVAAVSPGSPVLRHVLKASRDERALAHEAEQNGRAAKVFPALLLIRQRPERPVGPVNGWYALGAPLPENARTLRAWLAAEPPAPDVEDVMFKLFWEGLRTPHTENRERTVPLVELLRFPSLRRRLVLQALAEFSPALRRPDGGGLSDVRELTRELRSFLEEGRPLGVPLSELTRPTVTTYAHGDLHGGNVLICLGRHPTPVLIDTSAFGRLNWAADAARFGVDLLMRSIDAGVESMFFTRFAAWRALASQLGRRTPLAGPDTPDVTAALTALSWLVRHLHTWCPDAAEPERAWEWHVVLAEYLLRAACHTDVPAPKRALALVAAHDQLKEATAMLMS</sequence>
<gene>
    <name evidence="1" type="ORF">GFH48_03880</name>
</gene>
<dbReference type="SUPFAM" id="SSF52172">
    <property type="entry name" value="CheY-like"/>
    <property type="match status" value="1"/>
</dbReference>
<protein>
    <submittedName>
        <fullName evidence="1">Uncharacterized protein</fullName>
    </submittedName>
</protein>
<dbReference type="KEGG" id="sfy:GFH48_03880"/>
<dbReference type="CDD" id="cd00156">
    <property type="entry name" value="REC"/>
    <property type="match status" value="1"/>
</dbReference>
<name>A0A5Q0L745_9ACTN</name>
<dbReference type="AlphaFoldDB" id="A0A5Q0L745"/>
<dbReference type="EMBL" id="CP045643">
    <property type="protein sequence ID" value="QFZ72516.1"/>
    <property type="molecule type" value="Genomic_DNA"/>
</dbReference>
<proteinExistence type="predicted"/>
<dbReference type="RefSeq" id="WP_153286885.1">
    <property type="nucleotide sequence ID" value="NZ_CP045643.1"/>
</dbReference>
<evidence type="ECO:0000313" key="2">
    <source>
        <dbReference type="Proteomes" id="UP000326179"/>
    </source>
</evidence>
<dbReference type="SUPFAM" id="SSF56112">
    <property type="entry name" value="Protein kinase-like (PK-like)"/>
    <property type="match status" value="1"/>
</dbReference>
<dbReference type="Proteomes" id="UP000326179">
    <property type="component" value="Chromosome"/>
</dbReference>
<accession>A0A5Q0L745</accession>